<dbReference type="PROSITE" id="PS50157">
    <property type="entry name" value="ZINC_FINGER_C2H2_2"/>
    <property type="match status" value="5"/>
</dbReference>
<evidence type="ECO:0000313" key="8">
    <source>
        <dbReference type="EnsemblMetazoa" id="XP_038071418.1"/>
    </source>
</evidence>
<feature type="region of interest" description="Disordered" evidence="6">
    <location>
        <begin position="526"/>
        <end position="545"/>
    </location>
</feature>
<dbReference type="InterPro" id="IPR036236">
    <property type="entry name" value="Znf_C2H2_sf"/>
</dbReference>
<evidence type="ECO:0000256" key="6">
    <source>
        <dbReference type="SAM" id="MobiDB-lite"/>
    </source>
</evidence>
<dbReference type="GO" id="GO:0008270">
    <property type="term" value="F:zinc ion binding"/>
    <property type="evidence" value="ECO:0007669"/>
    <property type="project" value="UniProtKB-KW"/>
</dbReference>
<keyword evidence="3 5" id="KW-0863">Zinc-finger</keyword>
<keyword evidence="4" id="KW-0862">Zinc</keyword>
<dbReference type="GO" id="GO:0000981">
    <property type="term" value="F:DNA-binding transcription factor activity, RNA polymerase II-specific"/>
    <property type="evidence" value="ECO:0007669"/>
    <property type="project" value="TreeGrafter"/>
</dbReference>
<dbReference type="OMA" id="EYHERSH"/>
<reference evidence="8" key="1">
    <citation type="submission" date="2022-11" db="UniProtKB">
        <authorList>
            <consortium name="EnsemblMetazoa"/>
        </authorList>
    </citation>
    <scope>IDENTIFICATION</scope>
</reference>
<dbReference type="FunFam" id="3.30.160.60:FF:002343">
    <property type="entry name" value="Zinc finger protein 33A"/>
    <property type="match status" value="1"/>
</dbReference>
<feature type="region of interest" description="Disordered" evidence="6">
    <location>
        <begin position="478"/>
        <end position="517"/>
    </location>
</feature>
<sequence>MATHPGNNQSHLVLPGYPATREAVPNDAVLQHLLEADKVNNLQTSDIPASASNTPQLVYTGYPQLADYQAMVDRQPPTSESLTLHPGLTNELRALQIEGGFETTSDFLHHLVVSERVKRLQLQQRMMSRRSYDNCPCSSDQSTVPVLVSSASSITYVNSLSASSTVQGSYPADGASQAIQLCSVNLGDPSSTVGVNHGQSGVDVNCQTKPQGMSVGVQVALCRCSLRDGALDGTRKEGSRNPKEDFVSKVKKKRKCLQEEAEDKPNSHIKEMLVKEILQTVKSHRKRRQNSRTRRVPAYSRQRLPKDTKSAPREKQEYLCEICGATFKWRRSLIPHMWEHRNEVSNHRCPHCSTSFPYACRLKRHLIAKHPELEGGPIRCATCGVEVQSYNTLKSHMRIHTGYKPFKCKFCPKTYKWNTGLEYHERVHTGERPYPCPHCSKAFTNKSDLTRHQTVHTGEKPHVCEKCGKGFTQSHTLKSHCKKHHPATGAPTSNSVTTSNGGSNIQKSPSPVLQTLSPTFQSQHQPNFMLSGLQDPSPSNHSLEQIKFSNSGGLQNLQRQVPGLPTEREIAEVVVNMLTQ</sequence>
<keyword evidence="1" id="KW-0479">Metal-binding</keyword>
<dbReference type="PANTHER" id="PTHR24409:SF295">
    <property type="entry name" value="AZ2-RELATED"/>
    <property type="match status" value="1"/>
</dbReference>
<accession>A0A914B5Q0</accession>
<dbReference type="EnsemblMetazoa" id="XM_038215491.1">
    <property type="protein sequence ID" value="XP_038071419.1"/>
    <property type="gene ID" value="LOC119740245"/>
</dbReference>
<dbReference type="PANTHER" id="PTHR24409">
    <property type="entry name" value="ZINC FINGER PROTEIN 142"/>
    <property type="match status" value="1"/>
</dbReference>
<dbReference type="FunFam" id="3.30.160.60:FF:000688">
    <property type="entry name" value="zinc finger protein 197 isoform X1"/>
    <property type="match status" value="1"/>
</dbReference>
<evidence type="ECO:0000259" key="7">
    <source>
        <dbReference type="PROSITE" id="PS50157"/>
    </source>
</evidence>
<dbReference type="Proteomes" id="UP000887568">
    <property type="component" value="Unplaced"/>
</dbReference>
<feature type="compositionally biased region" description="Basic residues" evidence="6">
    <location>
        <begin position="282"/>
        <end position="295"/>
    </location>
</feature>
<feature type="domain" description="C2H2-type" evidence="7">
    <location>
        <begin position="462"/>
        <end position="484"/>
    </location>
</feature>
<feature type="compositionally biased region" description="Polar residues" evidence="6">
    <location>
        <begin position="505"/>
        <end position="517"/>
    </location>
</feature>
<dbReference type="GO" id="GO:0005634">
    <property type="term" value="C:nucleus"/>
    <property type="evidence" value="ECO:0007669"/>
    <property type="project" value="TreeGrafter"/>
</dbReference>
<feature type="region of interest" description="Disordered" evidence="6">
    <location>
        <begin position="281"/>
        <end position="312"/>
    </location>
</feature>
<dbReference type="EnsemblMetazoa" id="XM_038215490.1">
    <property type="protein sequence ID" value="XP_038071418.1"/>
    <property type="gene ID" value="LOC119740245"/>
</dbReference>
<name>A0A914B5Q0_PATMI</name>
<feature type="domain" description="C2H2-type" evidence="7">
    <location>
        <begin position="434"/>
        <end position="461"/>
    </location>
</feature>
<dbReference type="SUPFAM" id="SSF57667">
    <property type="entry name" value="beta-beta-alpha zinc fingers"/>
    <property type="match status" value="3"/>
</dbReference>
<dbReference type="RefSeq" id="XP_038071418.1">
    <property type="nucleotide sequence ID" value="XM_038215490.1"/>
</dbReference>
<dbReference type="AlphaFoldDB" id="A0A914B5Q0"/>
<organism evidence="8 9">
    <name type="scientific">Patiria miniata</name>
    <name type="common">Bat star</name>
    <name type="synonym">Asterina miniata</name>
    <dbReference type="NCBI Taxonomy" id="46514"/>
    <lineage>
        <taxon>Eukaryota</taxon>
        <taxon>Metazoa</taxon>
        <taxon>Echinodermata</taxon>
        <taxon>Eleutherozoa</taxon>
        <taxon>Asterozoa</taxon>
        <taxon>Asteroidea</taxon>
        <taxon>Valvatacea</taxon>
        <taxon>Valvatida</taxon>
        <taxon>Asterinidae</taxon>
        <taxon>Patiria</taxon>
    </lineage>
</organism>
<proteinExistence type="predicted"/>
<evidence type="ECO:0000256" key="1">
    <source>
        <dbReference type="ARBA" id="ARBA00022723"/>
    </source>
</evidence>
<dbReference type="Gene3D" id="3.30.160.60">
    <property type="entry name" value="Classic Zinc Finger"/>
    <property type="match status" value="5"/>
</dbReference>
<evidence type="ECO:0000256" key="5">
    <source>
        <dbReference type="PROSITE-ProRule" id="PRU00042"/>
    </source>
</evidence>
<evidence type="ECO:0000256" key="2">
    <source>
        <dbReference type="ARBA" id="ARBA00022737"/>
    </source>
</evidence>
<dbReference type="InterPro" id="IPR013087">
    <property type="entry name" value="Znf_C2H2_type"/>
</dbReference>
<dbReference type="FunFam" id="3.30.160.60:FF:000624">
    <property type="entry name" value="zinc finger protein 697"/>
    <property type="match status" value="1"/>
</dbReference>
<evidence type="ECO:0000256" key="4">
    <source>
        <dbReference type="ARBA" id="ARBA00022833"/>
    </source>
</evidence>
<evidence type="ECO:0000313" key="9">
    <source>
        <dbReference type="Proteomes" id="UP000887568"/>
    </source>
</evidence>
<dbReference type="GO" id="GO:0000977">
    <property type="term" value="F:RNA polymerase II transcription regulatory region sequence-specific DNA binding"/>
    <property type="evidence" value="ECO:0007669"/>
    <property type="project" value="TreeGrafter"/>
</dbReference>
<protein>
    <recommendedName>
        <fullName evidence="7">C2H2-type domain-containing protein</fullName>
    </recommendedName>
</protein>
<dbReference type="RefSeq" id="XP_038071419.1">
    <property type="nucleotide sequence ID" value="XM_038215491.1"/>
</dbReference>
<feature type="domain" description="C2H2-type" evidence="7">
    <location>
        <begin position="406"/>
        <end position="433"/>
    </location>
</feature>
<evidence type="ECO:0000256" key="3">
    <source>
        <dbReference type="ARBA" id="ARBA00022771"/>
    </source>
</evidence>
<dbReference type="SMART" id="SM00355">
    <property type="entry name" value="ZnF_C2H2"/>
    <property type="match status" value="6"/>
</dbReference>
<keyword evidence="9" id="KW-1185">Reference proteome</keyword>
<dbReference type="PROSITE" id="PS00028">
    <property type="entry name" value="ZINC_FINGER_C2H2_1"/>
    <property type="match status" value="5"/>
</dbReference>
<dbReference type="OrthoDB" id="6077919at2759"/>
<feature type="domain" description="C2H2-type" evidence="7">
    <location>
        <begin position="378"/>
        <end position="405"/>
    </location>
</feature>
<feature type="compositionally biased region" description="Low complexity" evidence="6">
    <location>
        <begin position="492"/>
        <end position="504"/>
    </location>
</feature>
<dbReference type="Pfam" id="PF00096">
    <property type="entry name" value="zf-C2H2"/>
    <property type="match status" value="1"/>
</dbReference>
<keyword evidence="2" id="KW-0677">Repeat</keyword>
<dbReference type="GeneID" id="119740245"/>
<feature type="domain" description="C2H2-type" evidence="7">
    <location>
        <begin position="318"/>
        <end position="345"/>
    </location>
</feature>